<dbReference type="Proteomes" id="UP000887565">
    <property type="component" value="Unplaced"/>
</dbReference>
<reference evidence="2" key="1">
    <citation type="submission" date="2022-11" db="UniProtKB">
        <authorList>
            <consortium name="WormBaseParasite"/>
        </authorList>
    </citation>
    <scope>IDENTIFICATION</scope>
</reference>
<organism evidence="1 2">
    <name type="scientific">Romanomermis culicivorax</name>
    <name type="common">Nematode worm</name>
    <dbReference type="NCBI Taxonomy" id="13658"/>
    <lineage>
        <taxon>Eukaryota</taxon>
        <taxon>Metazoa</taxon>
        <taxon>Ecdysozoa</taxon>
        <taxon>Nematoda</taxon>
        <taxon>Enoplea</taxon>
        <taxon>Dorylaimia</taxon>
        <taxon>Mermithida</taxon>
        <taxon>Mermithoidea</taxon>
        <taxon>Mermithidae</taxon>
        <taxon>Romanomermis</taxon>
    </lineage>
</organism>
<accession>A0A915K5D0</accession>
<evidence type="ECO:0000313" key="1">
    <source>
        <dbReference type="Proteomes" id="UP000887565"/>
    </source>
</evidence>
<keyword evidence="1" id="KW-1185">Reference proteome</keyword>
<name>A0A915K5D0_ROMCU</name>
<protein>
    <submittedName>
        <fullName evidence="2">Uncharacterized protein</fullName>
    </submittedName>
</protein>
<evidence type="ECO:0000313" key="2">
    <source>
        <dbReference type="WBParaSite" id="nRc.2.0.1.t33067-RA"/>
    </source>
</evidence>
<dbReference type="WBParaSite" id="nRc.2.0.1.t33067-RA">
    <property type="protein sequence ID" value="nRc.2.0.1.t33067-RA"/>
    <property type="gene ID" value="nRc.2.0.1.g33067"/>
</dbReference>
<dbReference type="AlphaFoldDB" id="A0A915K5D0"/>
<proteinExistence type="predicted"/>
<sequence length="82" mass="9057">FSDYGGGPVKLQEQLDTSFKFSGCWVNADHPSMKPALKWRQLRGLIDPNKLKQNFGTSDGPEYDVILIRGEKIATSSSTALV</sequence>